<evidence type="ECO:0000256" key="1">
    <source>
        <dbReference type="SAM" id="Phobius"/>
    </source>
</evidence>
<feature type="transmembrane region" description="Helical" evidence="1">
    <location>
        <begin position="97"/>
        <end position="120"/>
    </location>
</feature>
<feature type="transmembrane region" description="Helical" evidence="1">
    <location>
        <begin position="421"/>
        <end position="438"/>
    </location>
</feature>
<proteinExistence type="predicted"/>
<sequence length="563" mass="65948">MILLLLSWVYILFTTINLGFFLDKILKLKVQNLTFLSILGLFSTTIMASFWAIFGRINFEFHLALLFLNFALFLSNKKAIISIYKNFFLELKYLDKTLKILLGLIALLIVAQCASIPFIIDNESYYIQTIKWMNEYGFVKGLGNLHIYLGQTSGWHVLQSAFNFSFIYPNFNDLSGFCLLLGNIFSIQKLDNYFKTKNKTDLIIGLFPLSNILLFQFISAPSPDLPIYVFTFIICSLFLDNYRKINSETFNWISILVLFSLYIKTTSIALSLIPILILFQNYKNLKIYKITSLALVILFLFIVKNLIITGYPLFPITKNFGLTFDYQIPEKIATYYYDLTKHFGYSLSKSKFQEMSFPEIFMHWLNLPKLHGFFNKISIVLIVLSPIIIYKFYNKTKFWVFYAVMVLQFILLFMSSPQYRFVMNFILIFSFLLLSLILNKKQIILISLSAFTLLLTILVFIPLNFSLLTKNKHTLESSNFSFKNFVFPYTDTKYDTAFELLKNENLYYYNPTNIDFFWGTGDGPLPCVRKKQLDYFEKKYQVKPQMRSDTIKDGFYAKDTSKR</sequence>
<gene>
    <name evidence="3" type="ORF">CLV94_0196</name>
</gene>
<dbReference type="RefSeq" id="WP_147406545.1">
    <property type="nucleotide sequence ID" value="NZ_RBLC01000001.1"/>
</dbReference>
<name>A0A495MGU1_9FLAO</name>
<dbReference type="InterPro" id="IPR058065">
    <property type="entry name" value="LIC_10190-like"/>
</dbReference>
<feature type="transmembrane region" description="Helical" evidence="1">
    <location>
        <begin position="444"/>
        <end position="465"/>
    </location>
</feature>
<dbReference type="NCBIfam" id="NF047510">
    <property type="entry name" value="LIC_10190_fam"/>
    <property type="match status" value="1"/>
</dbReference>
<comment type="caution">
    <text evidence="3">The sequence shown here is derived from an EMBL/GenBank/DDBJ whole genome shotgun (WGS) entry which is preliminary data.</text>
</comment>
<evidence type="ECO:0000313" key="3">
    <source>
        <dbReference type="EMBL" id="RKS25166.1"/>
    </source>
</evidence>
<dbReference type="AlphaFoldDB" id="A0A495MGU1"/>
<keyword evidence="1" id="KW-0472">Membrane</keyword>
<keyword evidence="4" id="KW-1185">Reference proteome</keyword>
<dbReference type="OrthoDB" id="344987at2"/>
<accession>A0A495MGU1</accession>
<evidence type="ECO:0000313" key="4">
    <source>
        <dbReference type="Proteomes" id="UP000277579"/>
    </source>
</evidence>
<feature type="transmembrane region" description="Helical" evidence="1">
    <location>
        <begin position="254"/>
        <end position="278"/>
    </location>
</feature>
<feature type="transmembrane region" description="Helical" evidence="1">
    <location>
        <begin position="202"/>
        <end position="219"/>
    </location>
</feature>
<feature type="transmembrane region" description="Helical" evidence="1">
    <location>
        <begin position="373"/>
        <end position="392"/>
    </location>
</feature>
<organism evidence="3 4">
    <name type="scientific">Flavobacterium endophyticum</name>
    <dbReference type="NCBI Taxonomy" id="1540163"/>
    <lineage>
        <taxon>Bacteria</taxon>
        <taxon>Pseudomonadati</taxon>
        <taxon>Bacteroidota</taxon>
        <taxon>Flavobacteriia</taxon>
        <taxon>Flavobacteriales</taxon>
        <taxon>Flavobacteriaceae</taxon>
        <taxon>Flavobacterium</taxon>
    </lineage>
</organism>
<dbReference type="Pfam" id="PF26626">
    <property type="entry name" value="DUF8201"/>
    <property type="match status" value="1"/>
</dbReference>
<evidence type="ECO:0000259" key="2">
    <source>
        <dbReference type="Pfam" id="PF26626"/>
    </source>
</evidence>
<dbReference type="EMBL" id="RBLC01000001">
    <property type="protein sequence ID" value="RKS25166.1"/>
    <property type="molecule type" value="Genomic_DNA"/>
</dbReference>
<feature type="transmembrane region" description="Helical" evidence="1">
    <location>
        <begin position="6"/>
        <end position="26"/>
    </location>
</feature>
<dbReference type="Proteomes" id="UP000277579">
    <property type="component" value="Unassembled WGS sequence"/>
</dbReference>
<feature type="transmembrane region" description="Helical" evidence="1">
    <location>
        <begin position="33"/>
        <end position="53"/>
    </location>
</feature>
<reference evidence="3 4" key="1">
    <citation type="submission" date="2018-10" db="EMBL/GenBank/DDBJ databases">
        <title>Genomic Encyclopedia of Archaeal and Bacterial Type Strains, Phase II (KMG-II): from individual species to whole genera.</title>
        <authorList>
            <person name="Goeker M."/>
        </authorList>
    </citation>
    <scope>NUCLEOTIDE SEQUENCE [LARGE SCALE GENOMIC DNA]</scope>
    <source>
        <strain evidence="3 4">DSM 29537</strain>
    </source>
</reference>
<feature type="transmembrane region" description="Helical" evidence="1">
    <location>
        <begin position="398"/>
        <end position="414"/>
    </location>
</feature>
<dbReference type="InterPro" id="IPR058514">
    <property type="entry name" value="DUF8201"/>
</dbReference>
<keyword evidence="1" id="KW-0812">Transmembrane</keyword>
<feature type="transmembrane region" description="Helical" evidence="1">
    <location>
        <begin position="59"/>
        <end position="76"/>
    </location>
</feature>
<feature type="transmembrane region" description="Helical" evidence="1">
    <location>
        <begin position="290"/>
        <end position="314"/>
    </location>
</feature>
<feature type="domain" description="DUF8201" evidence="2">
    <location>
        <begin position="1"/>
        <end position="427"/>
    </location>
</feature>
<keyword evidence="1" id="KW-1133">Transmembrane helix</keyword>
<protein>
    <recommendedName>
        <fullName evidence="2">DUF8201 domain-containing protein</fullName>
    </recommendedName>
</protein>